<protein>
    <submittedName>
        <fullName evidence="10">Sensor histidine kinase</fullName>
    </submittedName>
</protein>
<gene>
    <name evidence="10" type="ORF">IAA08_11895</name>
</gene>
<evidence type="ECO:0000256" key="1">
    <source>
        <dbReference type="ARBA" id="ARBA00004651"/>
    </source>
</evidence>
<comment type="caution">
    <text evidence="10">The sequence shown here is derived from an EMBL/GenBank/DDBJ whole genome shotgun (WGS) entry which is preliminary data.</text>
</comment>
<dbReference type="Pfam" id="PF02518">
    <property type="entry name" value="HATPase_c"/>
    <property type="match status" value="1"/>
</dbReference>
<dbReference type="InterPro" id="IPR003594">
    <property type="entry name" value="HATPase_dom"/>
</dbReference>
<dbReference type="GO" id="GO:0000155">
    <property type="term" value="F:phosphorelay sensor kinase activity"/>
    <property type="evidence" value="ECO:0007669"/>
    <property type="project" value="InterPro"/>
</dbReference>
<feature type="domain" description="Cache" evidence="8">
    <location>
        <begin position="63"/>
        <end position="304"/>
    </location>
</feature>
<evidence type="ECO:0000256" key="5">
    <source>
        <dbReference type="ARBA" id="ARBA00023136"/>
    </source>
</evidence>
<accession>A0A9D2IHC6</accession>
<dbReference type="Gene3D" id="6.10.340.10">
    <property type="match status" value="1"/>
</dbReference>
<dbReference type="PANTHER" id="PTHR34220">
    <property type="entry name" value="SENSOR HISTIDINE KINASE YPDA"/>
    <property type="match status" value="1"/>
</dbReference>
<evidence type="ECO:0000256" key="3">
    <source>
        <dbReference type="ARBA" id="ARBA00022692"/>
    </source>
</evidence>
<reference evidence="10" key="1">
    <citation type="journal article" date="2021" name="PeerJ">
        <title>Extensive microbial diversity within the chicken gut microbiome revealed by metagenomics and culture.</title>
        <authorList>
            <person name="Gilroy R."/>
            <person name="Ravi A."/>
            <person name="Getino M."/>
            <person name="Pursley I."/>
            <person name="Horton D.L."/>
            <person name="Alikhan N.F."/>
            <person name="Baker D."/>
            <person name="Gharbi K."/>
            <person name="Hall N."/>
            <person name="Watson M."/>
            <person name="Adriaenssens E.M."/>
            <person name="Foster-Nyarko E."/>
            <person name="Jarju S."/>
            <person name="Secka A."/>
            <person name="Antonio M."/>
            <person name="Oren A."/>
            <person name="Chaudhuri R.R."/>
            <person name="La Ragione R."/>
            <person name="Hildebrand F."/>
            <person name="Pallen M.J."/>
        </authorList>
    </citation>
    <scope>NUCLEOTIDE SEQUENCE</scope>
    <source>
        <strain evidence="10">CHK192-9172</strain>
    </source>
</reference>
<feature type="domain" description="Histidine kinase/HSP90-like ATPase" evidence="7">
    <location>
        <begin position="512"/>
        <end position="618"/>
    </location>
</feature>
<evidence type="ECO:0000256" key="6">
    <source>
        <dbReference type="SAM" id="Phobius"/>
    </source>
</evidence>
<dbReference type="InterPro" id="IPR033479">
    <property type="entry name" value="dCache_1"/>
</dbReference>
<evidence type="ECO:0000256" key="2">
    <source>
        <dbReference type="ARBA" id="ARBA00022475"/>
    </source>
</evidence>
<dbReference type="SUPFAM" id="SSF55874">
    <property type="entry name" value="ATPase domain of HSP90 chaperone/DNA topoisomerase II/histidine kinase"/>
    <property type="match status" value="1"/>
</dbReference>
<dbReference type="Pfam" id="PF02743">
    <property type="entry name" value="dCache_1"/>
    <property type="match status" value="1"/>
</dbReference>
<dbReference type="InterPro" id="IPR010559">
    <property type="entry name" value="Sig_transdc_His_kin_internal"/>
</dbReference>
<dbReference type="PANTHER" id="PTHR34220:SF7">
    <property type="entry name" value="SENSOR HISTIDINE KINASE YPDA"/>
    <property type="match status" value="1"/>
</dbReference>
<dbReference type="Proteomes" id="UP000824024">
    <property type="component" value="Unassembled WGS sequence"/>
</dbReference>
<sequence length="633" mass="72858">MTPDKKKKSTNKKNIGRLPERLFRPRNFQTKLLMSMIRIALPVIGIICVGSFLMLSGSARISASNSQATTMGKVTNDLYYITENTENLSRDMIFNTEIQELLEENARGELYPDTSSVAYYINSFIANRDFIDCVVLTGLDQTLYSTERAYTDLSDFNIIRQKWWFPKLKSHENAFDWFTGATSSVPGDPGKSGTDPAAAAGLMLARSIYSIEDYSTHLGYLMIYIDDDYLNEIWEGCQFGNTTNIWILDDSGNVLMDNHPSRDYSFLLQAIDSDNMGNQVIRSRGRQYIVGSQSFPDSSWTVCIATPYREVNSRVYVLLGEFVLLAISIVLLLVFFLRRSTATISEPIIRLSQIMDTFHGSDRPAREYARDQLRYEDRTDEVGQIYRSYDQMVSRMDTLIREIYIKTLEKKDAELALLQSQINPHFLYNTLDSINWMALANDQEEISEMVTALSDMFRLSLTKSSSPYVPLSREIEYIKSYLVLQKFRYEERLQYDFRISVPKEDLFIPKFILQPIVENALKHGVDTLEEGGEVQIKAFADTDDLVIRVINDGTDIDLEQMEKLLFFDPDHMEYLAFSKNGYGVQNIHRRIRILCGIRFGLTYQTEDSRTICQIRLPVKTTDIQEREISSEKD</sequence>
<dbReference type="EMBL" id="DXCH01000317">
    <property type="protein sequence ID" value="HIZ08621.1"/>
    <property type="molecule type" value="Genomic_DNA"/>
</dbReference>
<keyword evidence="2" id="KW-1003">Cell membrane</keyword>
<evidence type="ECO:0000313" key="10">
    <source>
        <dbReference type="EMBL" id="HIZ08621.1"/>
    </source>
</evidence>
<dbReference type="Gene3D" id="3.30.565.10">
    <property type="entry name" value="Histidine kinase-like ATPase, C-terminal domain"/>
    <property type="match status" value="1"/>
</dbReference>
<keyword evidence="5 6" id="KW-0472">Membrane</keyword>
<organism evidence="10 11">
    <name type="scientific">Candidatus Eubacterium avistercoris</name>
    <dbReference type="NCBI Taxonomy" id="2838567"/>
    <lineage>
        <taxon>Bacteria</taxon>
        <taxon>Bacillati</taxon>
        <taxon>Bacillota</taxon>
        <taxon>Clostridia</taxon>
        <taxon>Eubacteriales</taxon>
        <taxon>Eubacteriaceae</taxon>
        <taxon>Eubacterium</taxon>
    </lineage>
</organism>
<dbReference type="InterPro" id="IPR050640">
    <property type="entry name" value="Bact_2-comp_sensor_kinase"/>
</dbReference>
<evidence type="ECO:0000256" key="4">
    <source>
        <dbReference type="ARBA" id="ARBA00022989"/>
    </source>
</evidence>
<evidence type="ECO:0000259" key="8">
    <source>
        <dbReference type="Pfam" id="PF02743"/>
    </source>
</evidence>
<keyword evidence="10" id="KW-0808">Transferase</keyword>
<feature type="transmembrane region" description="Helical" evidence="6">
    <location>
        <begin position="315"/>
        <end position="337"/>
    </location>
</feature>
<feature type="transmembrane region" description="Helical" evidence="6">
    <location>
        <begin position="32"/>
        <end position="55"/>
    </location>
</feature>
<dbReference type="AlphaFoldDB" id="A0A9D2IHC6"/>
<dbReference type="Pfam" id="PF06580">
    <property type="entry name" value="His_kinase"/>
    <property type="match status" value="1"/>
</dbReference>
<reference evidence="10" key="2">
    <citation type="submission" date="2021-04" db="EMBL/GenBank/DDBJ databases">
        <authorList>
            <person name="Gilroy R."/>
        </authorList>
    </citation>
    <scope>NUCLEOTIDE SEQUENCE</scope>
    <source>
        <strain evidence="10">CHK192-9172</strain>
    </source>
</reference>
<name>A0A9D2IHC6_9FIRM</name>
<evidence type="ECO:0000259" key="9">
    <source>
        <dbReference type="Pfam" id="PF06580"/>
    </source>
</evidence>
<comment type="subcellular location">
    <subcellularLocation>
        <location evidence="1">Cell membrane</location>
        <topology evidence="1">Multi-pass membrane protein</topology>
    </subcellularLocation>
</comment>
<dbReference type="GO" id="GO:0005886">
    <property type="term" value="C:plasma membrane"/>
    <property type="evidence" value="ECO:0007669"/>
    <property type="project" value="UniProtKB-SubCell"/>
</dbReference>
<dbReference type="InterPro" id="IPR036890">
    <property type="entry name" value="HATPase_C_sf"/>
</dbReference>
<keyword evidence="3 6" id="KW-0812">Transmembrane</keyword>
<feature type="domain" description="Signal transduction histidine kinase internal region" evidence="9">
    <location>
        <begin position="413"/>
        <end position="493"/>
    </location>
</feature>
<keyword evidence="4 6" id="KW-1133">Transmembrane helix</keyword>
<evidence type="ECO:0000259" key="7">
    <source>
        <dbReference type="Pfam" id="PF02518"/>
    </source>
</evidence>
<keyword evidence="10" id="KW-0418">Kinase</keyword>
<evidence type="ECO:0000313" key="11">
    <source>
        <dbReference type="Proteomes" id="UP000824024"/>
    </source>
</evidence>
<proteinExistence type="predicted"/>